<sequence length="377" mass="42727">MEDEEERQLGQTWDKAATREEIKKRSSEITDEFTEWDSSGFDKIEIGSCLYTEFFKAVKEDLLGTAVEVNITVYFGDLALRNIVLLTTAIFKLLDFDQYTRVLTESTDRAAEKIFLDILKGDHDLNSEHQQLARSLEKLMDTTSKENPQPSPEVPAAEDRTPNEMAVGMQDYEDENEFELATFGKAEEYENLNSELQENDDYDTDDEDGGLRNDDFLASVKVKRLGATIAGPFTEREISEVGRLLKSVLLQAQKSVATFSIEGKKYPDSATPFMRAKVASIEEARVLVVEYAVVVPDGQDFLITPKSISKLLTRIAGLRGKQPRLALILNHIKASPFSKFIKEITFQQTCTRTKIAQEERAELQNRFKSLENMDFEA</sequence>
<protein>
    <submittedName>
        <fullName evidence="2">Uncharacterized protein</fullName>
    </submittedName>
</protein>
<evidence type="ECO:0000313" key="3">
    <source>
        <dbReference type="Proteomes" id="UP001190700"/>
    </source>
</evidence>
<dbReference type="EMBL" id="LGRX02003976">
    <property type="protein sequence ID" value="KAK3281178.1"/>
    <property type="molecule type" value="Genomic_DNA"/>
</dbReference>
<evidence type="ECO:0000313" key="2">
    <source>
        <dbReference type="EMBL" id="KAK3281178.1"/>
    </source>
</evidence>
<proteinExistence type="predicted"/>
<organism evidence="2 3">
    <name type="scientific">Cymbomonas tetramitiformis</name>
    <dbReference type="NCBI Taxonomy" id="36881"/>
    <lineage>
        <taxon>Eukaryota</taxon>
        <taxon>Viridiplantae</taxon>
        <taxon>Chlorophyta</taxon>
        <taxon>Pyramimonadophyceae</taxon>
        <taxon>Pyramimonadales</taxon>
        <taxon>Pyramimonadaceae</taxon>
        <taxon>Cymbomonas</taxon>
    </lineage>
</organism>
<name>A0AAE0LDE5_9CHLO</name>
<feature type="region of interest" description="Disordered" evidence="1">
    <location>
        <begin position="141"/>
        <end position="160"/>
    </location>
</feature>
<gene>
    <name evidence="2" type="ORF">CYMTET_11014</name>
</gene>
<comment type="caution">
    <text evidence="2">The sequence shown here is derived from an EMBL/GenBank/DDBJ whole genome shotgun (WGS) entry which is preliminary data.</text>
</comment>
<reference evidence="2 3" key="1">
    <citation type="journal article" date="2015" name="Genome Biol. Evol.">
        <title>Comparative Genomics of a Bacterivorous Green Alga Reveals Evolutionary Causalities and Consequences of Phago-Mixotrophic Mode of Nutrition.</title>
        <authorList>
            <person name="Burns J.A."/>
            <person name="Paasch A."/>
            <person name="Narechania A."/>
            <person name="Kim E."/>
        </authorList>
    </citation>
    <scope>NUCLEOTIDE SEQUENCE [LARGE SCALE GENOMIC DNA]</scope>
    <source>
        <strain evidence="2 3">PLY_AMNH</strain>
    </source>
</reference>
<keyword evidence="3" id="KW-1185">Reference proteome</keyword>
<accession>A0AAE0LDE5</accession>
<dbReference type="Proteomes" id="UP001190700">
    <property type="component" value="Unassembled WGS sequence"/>
</dbReference>
<evidence type="ECO:0000256" key="1">
    <source>
        <dbReference type="SAM" id="MobiDB-lite"/>
    </source>
</evidence>
<dbReference type="AlphaFoldDB" id="A0AAE0LDE5"/>